<evidence type="ECO:0000256" key="9">
    <source>
        <dbReference type="ARBA" id="ARBA00023033"/>
    </source>
</evidence>
<evidence type="ECO:0000256" key="8">
    <source>
        <dbReference type="ARBA" id="ARBA00023004"/>
    </source>
</evidence>
<gene>
    <name evidence="13" type="ORF">FSB_LOCUS30868</name>
</gene>
<evidence type="ECO:0000256" key="10">
    <source>
        <dbReference type="ARBA" id="ARBA00023136"/>
    </source>
</evidence>
<evidence type="ECO:0000256" key="12">
    <source>
        <dbReference type="SAM" id="MobiDB-lite"/>
    </source>
</evidence>
<feature type="binding site" description="axial binding residue" evidence="11">
    <location>
        <position position="788"/>
    </location>
    <ligand>
        <name>heme</name>
        <dbReference type="ChEBI" id="CHEBI:30413"/>
    </ligand>
    <ligandPart>
        <name>Fe</name>
        <dbReference type="ChEBI" id="CHEBI:18248"/>
    </ligandPart>
</feature>
<reference evidence="13" key="1">
    <citation type="submission" date="2018-02" db="EMBL/GenBank/DDBJ databases">
        <authorList>
            <person name="Cohen D.B."/>
            <person name="Kent A.D."/>
        </authorList>
    </citation>
    <scope>NUCLEOTIDE SEQUENCE</scope>
</reference>
<sequence length="840" mass="95467">MVKVNPKTPWGRFDEVGPIGGCGWSEYSFNLISSDFNGGKTSPSICFRLQLAKEDGRPKSLEKHLRQQGIRGTSYKLLYGDLKEIKKSTMEAWSKPMTLKHNIAPRVSPFFHQMVQKYGKVSLSWIGTRPRLIIGDPELIRLILADKSGDFVRQPEPRNPLAELLQMGLLSLEGERWAKRRRLLTPAFHLEKLKVPFLHQDHPCPATKQKTTTTTPCFNRKPKRKIIESPPSHHRITTTQKTQPAKPKPKPKINRKPNHHYAVLQQKTQKTQAENHRITTTESPLQQKTINPKPPNHHHPENPTGKTQAQAENQQKTQPPPRRASTENPENPSRKSPNHHQATTESPNHHYNSPATESTTTTPRSASPATESTTTTQRKETHAVSPFNRNPRRSSLQQKPTPFLPSTETHAVSCNHRVSNRQAHAVSVGKSKEKKGKEKKREKKLDENERKEKKQMVVVRCCSGGGLVGVSLSRSDCSIGTFIFFFTVFRSSYCVLKMVPAFSTSCFGLIDRWKELISPQGSREIDVALEFHYLASDVISRTAFGSSYEEGKMIFELQKEQIKLVLEVHNNIYIPGFRFIPTKKNKRMYTIDNDIKATLRDMIRGKEQSMRDGELDNNDLLGLLLQCKEQSNNGMTIEDVIEECKLFYLAGQETTATLLTWTMILLSINPNWQEKARDEVLRISAKKTLDFEAINHLKIVSMVLNEVLRLYPPATSIFRHTWRKTNIGGMSIPAGVDFVLPILFSQCDPKYWGEDVEEFNPARFSEGIAKATKDEIAFFPFSWGPRICIGQNFAMIEAKMALAMILQHFSFQLSPSYTHAPYTLATLQPQHGAPIILHRL</sequence>
<dbReference type="InterPro" id="IPR050665">
    <property type="entry name" value="Cytochrome_P450_Monooxygen"/>
</dbReference>
<dbReference type="Pfam" id="PF00067">
    <property type="entry name" value="p450"/>
    <property type="match status" value="2"/>
</dbReference>
<dbReference type="AlphaFoldDB" id="A0A2N9GKL0"/>
<dbReference type="PANTHER" id="PTHR24282:SF148">
    <property type="entry name" value="CYTOCHROME P450 72A15-LIKE"/>
    <property type="match status" value="1"/>
</dbReference>
<dbReference type="PROSITE" id="PS00086">
    <property type="entry name" value="CYTOCHROME_P450"/>
    <property type="match status" value="1"/>
</dbReference>
<evidence type="ECO:0000256" key="11">
    <source>
        <dbReference type="PIRSR" id="PIRSR602401-1"/>
    </source>
</evidence>
<dbReference type="InterPro" id="IPR036396">
    <property type="entry name" value="Cyt_P450_sf"/>
</dbReference>
<proteinExistence type="inferred from homology"/>
<accession>A0A2N9GKL0</accession>
<dbReference type="PANTHER" id="PTHR24282">
    <property type="entry name" value="CYTOCHROME P450 FAMILY MEMBER"/>
    <property type="match status" value="1"/>
</dbReference>
<protein>
    <recommendedName>
        <fullName evidence="14">Cytochrome P450</fullName>
    </recommendedName>
</protein>
<evidence type="ECO:0008006" key="14">
    <source>
        <dbReference type="Google" id="ProtNLM"/>
    </source>
</evidence>
<comment type="similarity">
    <text evidence="2">Belongs to the cytochrome P450 family.</text>
</comment>
<dbReference type="EMBL" id="OIVN01002360">
    <property type="protein sequence ID" value="SPD02986.1"/>
    <property type="molecule type" value="Genomic_DNA"/>
</dbReference>
<comment type="subcellular location">
    <subcellularLocation>
        <location evidence="1">Membrane</location>
        <topology evidence="1">Single-pass membrane protein</topology>
    </subcellularLocation>
</comment>
<dbReference type="SUPFAM" id="SSF48264">
    <property type="entry name" value="Cytochrome P450"/>
    <property type="match status" value="2"/>
</dbReference>
<comment type="cofactor">
    <cofactor evidence="11">
        <name>heme</name>
        <dbReference type="ChEBI" id="CHEBI:30413"/>
    </cofactor>
</comment>
<dbReference type="InterPro" id="IPR017972">
    <property type="entry name" value="Cyt_P450_CS"/>
</dbReference>
<evidence type="ECO:0000256" key="3">
    <source>
        <dbReference type="ARBA" id="ARBA00022617"/>
    </source>
</evidence>
<name>A0A2N9GKL0_FAGSY</name>
<feature type="compositionally biased region" description="Basic residues" evidence="12">
    <location>
        <begin position="247"/>
        <end position="259"/>
    </location>
</feature>
<feature type="compositionally biased region" description="Basic residues" evidence="12">
    <location>
        <begin position="432"/>
        <end position="442"/>
    </location>
</feature>
<keyword evidence="5 11" id="KW-0479">Metal-binding</keyword>
<evidence type="ECO:0000256" key="2">
    <source>
        <dbReference type="ARBA" id="ARBA00010617"/>
    </source>
</evidence>
<dbReference type="PRINTS" id="PR00463">
    <property type="entry name" value="EP450I"/>
</dbReference>
<dbReference type="InterPro" id="IPR002401">
    <property type="entry name" value="Cyt_P450_E_grp-I"/>
</dbReference>
<evidence type="ECO:0000313" key="13">
    <source>
        <dbReference type="EMBL" id="SPD02986.1"/>
    </source>
</evidence>
<keyword evidence="3 11" id="KW-0349">Heme</keyword>
<keyword evidence="4" id="KW-0812">Transmembrane</keyword>
<dbReference type="GO" id="GO:0005506">
    <property type="term" value="F:iron ion binding"/>
    <property type="evidence" value="ECO:0007669"/>
    <property type="project" value="InterPro"/>
</dbReference>
<dbReference type="GO" id="GO:0020037">
    <property type="term" value="F:heme binding"/>
    <property type="evidence" value="ECO:0007669"/>
    <property type="project" value="InterPro"/>
</dbReference>
<evidence type="ECO:0000256" key="7">
    <source>
        <dbReference type="ARBA" id="ARBA00023002"/>
    </source>
</evidence>
<keyword evidence="7" id="KW-0560">Oxidoreductase</keyword>
<organism evidence="13">
    <name type="scientific">Fagus sylvatica</name>
    <name type="common">Beechnut</name>
    <dbReference type="NCBI Taxonomy" id="28930"/>
    <lineage>
        <taxon>Eukaryota</taxon>
        <taxon>Viridiplantae</taxon>
        <taxon>Streptophyta</taxon>
        <taxon>Embryophyta</taxon>
        <taxon>Tracheophyta</taxon>
        <taxon>Spermatophyta</taxon>
        <taxon>Magnoliopsida</taxon>
        <taxon>eudicotyledons</taxon>
        <taxon>Gunneridae</taxon>
        <taxon>Pentapetalae</taxon>
        <taxon>rosids</taxon>
        <taxon>fabids</taxon>
        <taxon>Fagales</taxon>
        <taxon>Fagaceae</taxon>
        <taxon>Fagus</taxon>
    </lineage>
</organism>
<evidence type="ECO:0000256" key="4">
    <source>
        <dbReference type="ARBA" id="ARBA00022692"/>
    </source>
</evidence>
<dbReference type="Gene3D" id="1.10.630.10">
    <property type="entry name" value="Cytochrome P450"/>
    <property type="match status" value="2"/>
</dbReference>
<evidence type="ECO:0000256" key="1">
    <source>
        <dbReference type="ARBA" id="ARBA00004167"/>
    </source>
</evidence>
<feature type="region of interest" description="Disordered" evidence="12">
    <location>
        <begin position="204"/>
        <end position="451"/>
    </location>
</feature>
<feature type="compositionally biased region" description="Polar residues" evidence="12">
    <location>
        <begin position="304"/>
        <end position="317"/>
    </location>
</feature>
<keyword evidence="9" id="KW-0503">Monooxygenase</keyword>
<dbReference type="GO" id="GO:0016020">
    <property type="term" value="C:membrane"/>
    <property type="evidence" value="ECO:0007669"/>
    <property type="project" value="UniProtKB-SubCell"/>
</dbReference>
<dbReference type="PRINTS" id="PR00385">
    <property type="entry name" value="P450"/>
</dbReference>
<dbReference type="GO" id="GO:0004497">
    <property type="term" value="F:monooxygenase activity"/>
    <property type="evidence" value="ECO:0007669"/>
    <property type="project" value="UniProtKB-KW"/>
</dbReference>
<feature type="compositionally biased region" description="Low complexity" evidence="12">
    <location>
        <begin position="353"/>
        <end position="376"/>
    </location>
</feature>
<feature type="compositionally biased region" description="Polar residues" evidence="12">
    <location>
        <begin position="393"/>
        <end position="422"/>
    </location>
</feature>
<evidence type="ECO:0000256" key="5">
    <source>
        <dbReference type="ARBA" id="ARBA00022723"/>
    </source>
</evidence>
<dbReference type="InterPro" id="IPR001128">
    <property type="entry name" value="Cyt_P450"/>
</dbReference>
<keyword evidence="10" id="KW-0472">Membrane</keyword>
<feature type="compositionally biased region" description="Polar residues" evidence="12">
    <location>
        <begin position="280"/>
        <end position="290"/>
    </location>
</feature>
<keyword evidence="6" id="KW-1133">Transmembrane helix</keyword>
<keyword evidence="8 11" id="KW-0408">Iron</keyword>
<dbReference type="GO" id="GO:0016705">
    <property type="term" value="F:oxidoreductase activity, acting on paired donors, with incorporation or reduction of molecular oxygen"/>
    <property type="evidence" value="ECO:0007669"/>
    <property type="project" value="InterPro"/>
</dbReference>
<feature type="compositionally biased region" description="Polar residues" evidence="12">
    <location>
        <begin position="326"/>
        <end position="351"/>
    </location>
</feature>
<evidence type="ECO:0000256" key="6">
    <source>
        <dbReference type="ARBA" id="ARBA00022989"/>
    </source>
</evidence>